<dbReference type="Proteomes" id="UP000824881">
    <property type="component" value="Unassembled WGS sequence"/>
</dbReference>
<accession>A0ACB7ITH9</accession>
<protein>
    <submittedName>
        <fullName evidence="1">Uncharacterized protein</fullName>
    </submittedName>
</protein>
<dbReference type="EMBL" id="WQMT02000006">
    <property type="protein sequence ID" value="KAG9221577.1"/>
    <property type="molecule type" value="Genomic_DNA"/>
</dbReference>
<evidence type="ECO:0000313" key="2">
    <source>
        <dbReference type="Proteomes" id="UP000824881"/>
    </source>
</evidence>
<proteinExistence type="predicted"/>
<keyword evidence="2" id="KW-1185">Reference proteome</keyword>
<name>A0ACB7ITH9_PLECO</name>
<evidence type="ECO:0000313" key="1">
    <source>
        <dbReference type="EMBL" id="KAG9221577.1"/>
    </source>
</evidence>
<gene>
    <name evidence="1" type="ORF">CCMSSC00406_0007216</name>
</gene>
<organism evidence="1 2">
    <name type="scientific">Pleurotus cornucopiae</name>
    <name type="common">Cornucopia mushroom</name>
    <dbReference type="NCBI Taxonomy" id="5321"/>
    <lineage>
        <taxon>Eukaryota</taxon>
        <taxon>Fungi</taxon>
        <taxon>Dikarya</taxon>
        <taxon>Basidiomycota</taxon>
        <taxon>Agaricomycotina</taxon>
        <taxon>Agaricomycetes</taxon>
        <taxon>Agaricomycetidae</taxon>
        <taxon>Agaricales</taxon>
        <taxon>Pleurotineae</taxon>
        <taxon>Pleurotaceae</taxon>
        <taxon>Pleurotus</taxon>
    </lineage>
</organism>
<sequence length="1033" mass="116986">MRRPKRVAIDFDPFDDNEDDQQRVPPRPTHRHTDFSISNMSQISQRSCYVTYAAPGLDPNLSSPNHLPPSPQINRAEEHFVPLLDVDQDNSPSDYVDPTLKARFRKRTFAGDNPMLVWMQERDLFLEELLRLEGPEIDQEYCATNACLSIGLYRCPQCTDSRLFCNICTVQRHEASPFHIVEKWNSRFFERCSLQSLGLSIQLGHPSGVLCSNPTRAYEKGFTVITSHGIILVTLRFCNCGLAASRAAQLLRARLFPATTIDPHSAATFEVLRLFQLLTFGSKVSGFEFYTTLARLTDNLGDPPSDRYNVFMRIVRQWRHVRLLKRAGRGHAESGVAGTTEGECAVLCPACPHPDKNLPSDWNRAPPVKGWIYSLFLAIDANFRLKRLSASDDTRDPGLHTGYAYFVEEKKYKQFLAQTTSIPAETSTCSNYDAVKSASIRGGKGVTASGVGTVECSRHDMKRPLSVGDLQLGEKYTNMDYLYFSSITNHSPASCVVSYDIACQWKRNMGNRAAIYPADAVGTRFHQLSITYLVPKFHLYAHRSECQNNYSFNFTPNVGRTDGESPERGWAAMNPVSSSTKEMGPGSRRDTLDDHFGDYNWRKVISMHLTLHRKIQEAVPMRSEHVSAFLEFSRSLPVNTVNAFCKMVWEWEAGESTMNPYETKLATESQSKVRLALAQEDAAAITRDETLNIHTTVSPSVLIHQGIELEDQQARLANDSKALGTPATEHQRSQLIERRSRLQRRITAWCQIQSLYMPGVVNLRSAAATDSSSATAETIKLLLPSNIITTTPCDSKLTAYEWRLRYGLAFDCLTELRRHLLVLNTMYQSKDSLIRGQHHNTRSNTLIHGVQSRIKYISNKYRACRTALVALSQPLEKTGSWENIIRPLLDTDIRGLREGEDASSSEGRRQLSWIWSSQRTSDAELTEGMNEALQIEWCKARARAQRWQEECILLWEEMRRVIEFHKWQAQVWETRANKASTPGARAYALRQQQTKQDLITRCQDTWAGVERLLQSGEGKAVAGEQLVEYRSPT</sequence>
<reference evidence="1 2" key="1">
    <citation type="journal article" date="2021" name="Appl. Environ. Microbiol.">
        <title>Genetic linkage and physical mapping for an oyster mushroom Pleurotus cornucopiae and QTL analysis for the trait cap color.</title>
        <authorList>
            <person name="Zhang Y."/>
            <person name="Gao W."/>
            <person name="Sonnenberg A."/>
            <person name="Chen Q."/>
            <person name="Zhang J."/>
            <person name="Huang C."/>
        </authorList>
    </citation>
    <scope>NUCLEOTIDE SEQUENCE [LARGE SCALE GENOMIC DNA]</scope>
    <source>
        <strain evidence="1">CCMSSC00406</strain>
    </source>
</reference>
<comment type="caution">
    <text evidence="1">The sequence shown here is derived from an EMBL/GenBank/DDBJ whole genome shotgun (WGS) entry which is preliminary data.</text>
</comment>